<keyword evidence="2" id="KW-1185">Reference proteome</keyword>
<reference evidence="2" key="1">
    <citation type="submission" date="2016-10" db="EMBL/GenBank/DDBJ databases">
        <authorList>
            <person name="Varghese N."/>
            <person name="Submissions S."/>
        </authorList>
    </citation>
    <scope>NUCLEOTIDE SEQUENCE [LARGE SCALE GENOMIC DNA]</scope>
    <source>
        <strain evidence="2">DSM 3384</strain>
    </source>
</reference>
<protein>
    <submittedName>
        <fullName evidence="1">Uncharacterized protein</fullName>
    </submittedName>
</protein>
<dbReference type="EMBL" id="FNLL01000014">
    <property type="protein sequence ID" value="SDU58831.1"/>
    <property type="molecule type" value="Genomic_DNA"/>
</dbReference>
<proteinExistence type="predicted"/>
<evidence type="ECO:0000313" key="2">
    <source>
        <dbReference type="Proteomes" id="UP000199608"/>
    </source>
</evidence>
<name>A0A1H2JRQ0_9BACT</name>
<dbReference type="Proteomes" id="UP000199608">
    <property type="component" value="Unassembled WGS sequence"/>
</dbReference>
<gene>
    <name evidence="1" type="ORF">SAMN04487931_11462</name>
</gene>
<accession>A0A1H2JRQ0</accession>
<dbReference type="RefSeq" id="WP_092237664.1">
    <property type="nucleotide sequence ID" value="NZ_FNLL01000014.1"/>
</dbReference>
<sequence length="90" mass="10173">MLLVSILNLLVEPARSAYLNKMPERDQAYCSAFSEVPGSGKFNFLLELFGLKSLAPQLPRSRQLRRVVFALKVLDRLLLELIQSKKAKSP</sequence>
<dbReference type="AlphaFoldDB" id="A0A1H2JRQ0"/>
<organism evidence="1 2">
    <name type="scientific">Desulfobacula phenolica</name>
    <dbReference type="NCBI Taxonomy" id="90732"/>
    <lineage>
        <taxon>Bacteria</taxon>
        <taxon>Pseudomonadati</taxon>
        <taxon>Thermodesulfobacteriota</taxon>
        <taxon>Desulfobacteria</taxon>
        <taxon>Desulfobacterales</taxon>
        <taxon>Desulfobacteraceae</taxon>
        <taxon>Desulfobacula</taxon>
    </lineage>
</organism>
<evidence type="ECO:0000313" key="1">
    <source>
        <dbReference type="EMBL" id="SDU58831.1"/>
    </source>
</evidence>